<proteinExistence type="predicted"/>
<evidence type="ECO:0000313" key="3">
    <source>
        <dbReference type="Proteomes" id="UP000811609"/>
    </source>
</evidence>
<name>A0A8T1QZU1_CARIL</name>
<sequence>MLLGQAATRLLRRIRFPSQITSPARTTRNVFPFSLSEEMKFSHQYGSGGYTWRMSQRNPCLWILLCGHAGILLGINANPVFAKEMPTQSSSENDIEGAGLTGLRKVEDGSIISNIHTSKWRVFTDNGRDLYSQGKLDEAERYFFSALQEAKEGFGEGDPHVASACNNLAELYRVKKEFVKAEPLYLEAIKILEESFGSEDIRVGAAFRNLGQFYLMQRKLDEAHVCYEHALKIQGRVLGHDHADYSDTMYHLGTVLYLQGKEKDSEALIQNSIRILEEGGQGESSICLKRLRYLSQVYLKSNHPAEAENVQRKILHIMELSKGWNSLDTIVAAEGLALTLQSVGNLKEARELLERCLDARKTLLSEDHIQIGANMLHIARVAMLNSNQLRKLGISGASEELEKAKDLLDNSIRIARRVLDKLSKQKGNLRSNGAPGETRKDARVALIILLQSLNALGLLQITKQEDSQDSQEHLPVAEAENALFQCISAYKEFETVKSISDSPEVKAEHLSCLKHLSSLMRNSSTNGTRTFRGATLQNLEDEIKYVESEISPYRKRKS</sequence>
<dbReference type="EMBL" id="CM031811">
    <property type="protein sequence ID" value="KAG6659977.1"/>
    <property type="molecule type" value="Genomic_DNA"/>
</dbReference>
<comment type="caution">
    <text evidence="2">The sequence shown here is derived from an EMBL/GenBank/DDBJ whole genome shotgun (WGS) entry which is preliminary data.</text>
</comment>
<dbReference type="AlphaFoldDB" id="A0A8T1QZU1"/>
<dbReference type="PROSITE" id="PS50005">
    <property type="entry name" value="TPR"/>
    <property type="match status" value="1"/>
</dbReference>
<keyword evidence="1" id="KW-0802">TPR repeat</keyword>
<reference evidence="2" key="1">
    <citation type="submission" date="2020-12" db="EMBL/GenBank/DDBJ databases">
        <title>WGS assembly of Carya illinoinensis cv. Pawnee.</title>
        <authorList>
            <person name="Platts A."/>
            <person name="Shu S."/>
            <person name="Wright S."/>
            <person name="Barry K."/>
            <person name="Edger P."/>
            <person name="Pires J.C."/>
            <person name="Schmutz J."/>
        </authorList>
    </citation>
    <scope>NUCLEOTIDE SEQUENCE</scope>
    <source>
        <tissue evidence="2">Leaf</tissue>
    </source>
</reference>
<dbReference type="PANTHER" id="PTHR47689:SF2">
    <property type="entry name" value="TETRATRICOPEPTIDE REPEAT (TPR)-LIKE SUPERFAMILY PROTEIN"/>
    <property type="match status" value="1"/>
</dbReference>
<evidence type="ECO:0008006" key="4">
    <source>
        <dbReference type="Google" id="ProtNLM"/>
    </source>
</evidence>
<keyword evidence="3" id="KW-1185">Reference proteome</keyword>
<protein>
    <recommendedName>
        <fullName evidence="4">Kinesin light chain</fullName>
    </recommendedName>
</protein>
<dbReference type="Pfam" id="PF13374">
    <property type="entry name" value="TPR_10"/>
    <property type="match status" value="1"/>
</dbReference>
<feature type="repeat" description="TPR" evidence="1">
    <location>
        <begin position="204"/>
        <end position="237"/>
    </location>
</feature>
<evidence type="ECO:0000313" key="2">
    <source>
        <dbReference type="EMBL" id="KAG6659977.1"/>
    </source>
</evidence>
<dbReference type="Pfam" id="PF13424">
    <property type="entry name" value="TPR_12"/>
    <property type="match status" value="2"/>
</dbReference>
<evidence type="ECO:0000256" key="1">
    <source>
        <dbReference type="PROSITE-ProRule" id="PRU00339"/>
    </source>
</evidence>
<dbReference type="Proteomes" id="UP000811609">
    <property type="component" value="Chromosome 3"/>
</dbReference>
<organism evidence="2 3">
    <name type="scientific">Carya illinoinensis</name>
    <name type="common">Pecan</name>
    <dbReference type="NCBI Taxonomy" id="32201"/>
    <lineage>
        <taxon>Eukaryota</taxon>
        <taxon>Viridiplantae</taxon>
        <taxon>Streptophyta</taxon>
        <taxon>Embryophyta</taxon>
        <taxon>Tracheophyta</taxon>
        <taxon>Spermatophyta</taxon>
        <taxon>Magnoliopsida</taxon>
        <taxon>eudicotyledons</taxon>
        <taxon>Gunneridae</taxon>
        <taxon>Pentapetalae</taxon>
        <taxon>rosids</taxon>
        <taxon>fabids</taxon>
        <taxon>Fagales</taxon>
        <taxon>Juglandaceae</taxon>
        <taxon>Carya</taxon>
    </lineage>
</organism>
<accession>A0A8T1QZU1</accession>
<dbReference type="PANTHER" id="PTHR47689">
    <property type="entry name" value="TETRATRICOPEPTIDE REPEAT (TPR)-LIKE SUPERFAMILY PROTEIN"/>
    <property type="match status" value="1"/>
</dbReference>
<dbReference type="InterPro" id="IPR019734">
    <property type="entry name" value="TPR_rpt"/>
</dbReference>
<dbReference type="SMART" id="SM00028">
    <property type="entry name" value="TPR"/>
    <property type="match status" value="5"/>
</dbReference>
<gene>
    <name evidence="2" type="ORF">CIPAW_03G073400</name>
</gene>